<reference evidence="2 3" key="1">
    <citation type="journal article" date="2017" name="Int. J. Syst. Evol. Microbiol.">
        <title>Mucilaginibacterpsychrotolerans sp. nov., isolated from peatlands.</title>
        <authorList>
            <person name="Deng Y."/>
            <person name="Shen L."/>
            <person name="Xu B."/>
            <person name="Liu Y."/>
            <person name="Gu Z."/>
            <person name="Liu H."/>
            <person name="Zhou Y."/>
        </authorList>
    </citation>
    <scope>NUCLEOTIDE SEQUENCE [LARGE SCALE GENOMIC DNA]</scope>
    <source>
        <strain evidence="2 3">NH7-4</strain>
    </source>
</reference>
<sequence>MIRLPYLIALTFLLALSSCKHQNTLAKVDPTWKKIPGSWIAKLQKFGYNKKPDTSLLTAFTRIIKPDTMYNPHA</sequence>
<dbReference type="AlphaFoldDB" id="A0A4Y8SCD5"/>
<dbReference type="EMBL" id="SOZE01000016">
    <property type="protein sequence ID" value="TFF36295.1"/>
    <property type="molecule type" value="Genomic_DNA"/>
</dbReference>
<organism evidence="2 3">
    <name type="scientific">Mucilaginibacter psychrotolerans</name>
    <dbReference type="NCBI Taxonomy" id="1524096"/>
    <lineage>
        <taxon>Bacteria</taxon>
        <taxon>Pseudomonadati</taxon>
        <taxon>Bacteroidota</taxon>
        <taxon>Sphingobacteriia</taxon>
        <taxon>Sphingobacteriales</taxon>
        <taxon>Sphingobacteriaceae</taxon>
        <taxon>Mucilaginibacter</taxon>
    </lineage>
</organism>
<keyword evidence="3" id="KW-1185">Reference proteome</keyword>
<evidence type="ECO:0000313" key="2">
    <source>
        <dbReference type="EMBL" id="TFF36295.1"/>
    </source>
</evidence>
<dbReference type="Proteomes" id="UP000297540">
    <property type="component" value="Unassembled WGS sequence"/>
</dbReference>
<dbReference type="PROSITE" id="PS51257">
    <property type="entry name" value="PROKAR_LIPOPROTEIN"/>
    <property type="match status" value="1"/>
</dbReference>
<protein>
    <submittedName>
        <fullName evidence="2">Uncharacterized protein</fullName>
    </submittedName>
</protein>
<evidence type="ECO:0000313" key="3">
    <source>
        <dbReference type="Proteomes" id="UP000297540"/>
    </source>
</evidence>
<comment type="caution">
    <text evidence="2">The sequence shown here is derived from an EMBL/GenBank/DDBJ whole genome shotgun (WGS) entry which is preliminary data.</text>
</comment>
<gene>
    <name evidence="2" type="ORF">E2R66_15780</name>
</gene>
<dbReference type="RefSeq" id="WP_133232380.1">
    <property type="nucleotide sequence ID" value="NZ_SOZE01000016.1"/>
</dbReference>
<feature type="chain" id="PRO_5021336339" evidence="1">
    <location>
        <begin position="23"/>
        <end position="74"/>
    </location>
</feature>
<proteinExistence type="predicted"/>
<accession>A0A4Y8SCD5</accession>
<name>A0A4Y8SCD5_9SPHI</name>
<feature type="signal peptide" evidence="1">
    <location>
        <begin position="1"/>
        <end position="22"/>
    </location>
</feature>
<evidence type="ECO:0000256" key="1">
    <source>
        <dbReference type="SAM" id="SignalP"/>
    </source>
</evidence>
<keyword evidence="1" id="KW-0732">Signal</keyword>